<sequence length="276" mass="30811">MSAPASEGRGDVPRQYGSMAEYCTDLRLWMARVQQTRCMEAMFPIWLSQQLAAGSLPQQQQQQQPGVRFGFANQAAAPPPQEQQQQPQRGIEFRIPPLWKRLVAETVDFFILMIIKFLLAYIAIDQFGLIDLAKYDVDTLVKVASGGQADMSYTLAMEMTSELLMLEMVNRVSVCWFEALCLRCGAWGVPGGATPGKYLVGVRVVRCDWVAPSLDDHVVLAPGGDLGLARALLRSIIKNVSVTFFFPMFVTVFYLDHNRTPYDLLAGTIVVEPARR</sequence>
<dbReference type="AlphaFoldDB" id="A0A6A4VT44"/>
<dbReference type="EMBL" id="VIIS01001378">
    <property type="protein sequence ID" value="KAF0299277.1"/>
    <property type="molecule type" value="Genomic_DNA"/>
</dbReference>
<protein>
    <submittedName>
        <fullName evidence="7">Protein FAM8A1</fullName>
    </submittedName>
</protein>
<dbReference type="OrthoDB" id="10061042at2759"/>
<keyword evidence="2 5" id="KW-0812">Transmembrane</keyword>
<proteinExistence type="predicted"/>
<feature type="domain" description="RDD" evidence="6">
    <location>
        <begin position="96"/>
        <end position="267"/>
    </location>
</feature>
<dbReference type="GO" id="GO:0016020">
    <property type="term" value="C:membrane"/>
    <property type="evidence" value="ECO:0007669"/>
    <property type="project" value="UniProtKB-SubCell"/>
</dbReference>
<keyword evidence="4 5" id="KW-0472">Membrane</keyword>
<evidence type="ECO:0000256" key="1">
    <source>
        <dbReference type="ARBA" id="ARBA00004141"/>
    </source>
</evidence>
<evidence type="ECO:0000256" key="2">
    <source>
        <dbReference type="ARBA" id="ARBA00022692"/>
    </source>
</evidence>
<comment type="subcellular location">
    <subcellularLocation>
        <location evidence="1">Membrane</location>
        <topology evidence="1">Multi-pass membrane protein</topology>
    </subcellularLocation>
</comment>
<organism evidence="7 8">
    <name type="scientific">Amphibalanus amphitrite</name>
    <name type="common">Striped barnacle</name>
    <name type="synonym">Balanus amphitrite</name>
    <dbReference type="NCBI Taxonomy" id="1232801"/>
    <lineage>
        <taxon>Eukaryota</taxon>
        <taxon>Metazoa</taxon>
        <taxon>Ecdysozoa</taxon>
        <taxon>Arthropoda</taxon>
        <taxon>Crustacea</taxon>
        <taxon>Multicrustacea</taxon>
        <taxon>Cirripedia</taxon>
        <taxon>Thoracica</taxon>
        <taxon>Thoracicalcarea</taxon>
        <taxon>Balanomorpha</taxon>
        <taxon>Balanoidea</taxon>
        <taxon>Balanidae</taxon>
        <taxon>Amphibalaninae</taxon>
        <taxon>Amphibalanus</taxon>
    </lineage>
</organism>
<evidence type="ECO:0000256" key="5">
    <source>
        <dbReference type="SAM" id="Phobius"/>
    </source>
</evidence>
<accession>A0A6A4VT44</accession>
<comment type="caution">
    <text evidence="7">The sequence shown here is derived from an EMBL/GenBank/DDBJ whole genome shotgun (WGS) entry which is preliminary data.</text>
</comment>
<evidence type="ECO:0000313" key="8">
    <source>
        <dbReference type="Proteomes" id="UP000440578"/>
    </source>
</evidence>
<dbReference type="Pfam" id="PF06271">
    <property type="entry name" value="RDD"/>
    <property type="match status" value="1"/>
</dbReference>
<dbReference type="PANTHER" id="PTHR13659">
    <property type="entry name" value="AUTOSOMAL HIGHLY CONSERVED PROTEIN"/>
    <property type="match status" value="1"/>
</dbReference>
<keyword evidence="3 5" id="KW-1133">Transmembrane helix</keyword>
<dbReference type="Proteomes" id="UP000440578">
    <property type="component" value="Unassembled WGS sequence"/>
</dbReference>
<feature type="transmembrane region" description="Helical" evidence="5">
    <location>
        <begin position="236"/>
        <end position="255"/>
    </location>
</feature>
<dbReference type="PANTHER" id="PTHR13659:SF5">
    <property type="entry name" value="PROTEIN FAM8A1"/>
    <property type="match status" value="1"/>
</dbReference>
<evidence type="ECO:0000256" key="3">
    <source>
        <dbReference type="ARBA" id="ARBA00022989"/>
    </source>
</evidence>
<reference evidence="7 8" key="1">
    <citation type="submission" date="2019-07" db="EMBL/GenBank/DDBJ databases">
        <title>Draft genome assembly of a fouling barnacle, Amphibalanus amphitrite (Darwin, 1854): The first reference genome for Thecostraca.</title>
        <authorList>
            <person name="Kim W."/>
        </authorList>
    </citation>
    <scope>NUCLEOTIDE SEQUENCE [LARGE SCALE GENOMIC DNA]</scope>
    <source>
        <strain evidence="7">SNU_AA5</strain>
        <tissue evidence="7">Soma without cirri and trophi</tissue>
    </source>
</reference>
<evidence type="ECO:0000256" key="4">
    <source>
        <dbReference type="ARBA" id="ARBA00023136"/>
    </source>
</evidence>
<feature type="transmembrane region" description="Helical" evidence="5">
    <location>
        <begin position="102"/>
        <end position="124"/>
    </location>
</feature>
<dbReference type="InterPro" id="IPR039871">
    <property type="entry name" value="FAM8A1"/>
</dbReference>
<evidence type="ECO:0000313" key="7">
    <source>
        <dbReference type="EMBL" id="KAF0299277.1"/>
    </source>
</evidence>
<evidence type="ECO:0000259" key="6">
    <source>
        <dbReference type="Pfam" id="PF06271"/>
    </source>
</evidence>
<name>A0A6A4VT44_AMPAM</name>
<dbReference type="InterPro" id="IPR010432">
    <property type="entry name" value="RDD"/>
</dbReference>
<gene>
    <name evidence="7" type="primary">FAM8A1</name>
    <name evidence="7" type="ORF">FJT64_027927</name>
</gene>
<keyword evidence="8" id="KW-1185">Reference proteome</keyword>